<protein>
    <submittedName>
        <fullName evidence="9">Aste57867_12980 protein</fullName>
    </submittedName>
</protein>
<dbReference type="EMBL" id="CAADRA010005434">
    <property type="protein sequence ID" value="VFT89826.1"/>
    <property type="molecule type" value="Genomic_DNA"/>
</dbReference>
<evidence type="ECO:0000256" key="4">
    <source>
        <dbReference type="ARBA" id="ARBA00022737"/>
    </source>
</evidence>
<dbReference type="InterPro" id="IPR055430">
    <property type="entry name" value="HAT_Syf1_CNRKL1_C"/>
</dbReference>
<evidence type="ECO:0000313" key="9">
    <source>
        <dbReference type="EMBL" id="VFT89826.1"/>
    </source>
</evidence>
<dbReference type="EMBL" id="VJMH01005413">
    <property type="protein sequence ID" value="KAF0696282.1"/>
    <property type="molecule type" value="Genomic_DNA"/>
</dbReference>
<evidence type="ECO:0000259" key="7">
    <source>
        <dbReference type="Pfam" id="PF23231"/>
    </source>
</evidence>
<dbReference type="SUPFAM" id="SSF48452">
    <property type="entry name" value="TPR-like"/>
    <property type="match status" value="2"/>
</dbReference>
<dbReference type="PANTHER" id="PTHR11246">
    <property type="entry name" value="PRE-MRNA SPLICING FACTOR"/>
    <property type="match status" value="1"/>
</dbReference>
<dbReference type="Proteomes" id="UP000332933">
    <property type="component" value="Unassembled WGS sequence"/>
</dbReference>
<evidence type="ECO:0000313" key="8">
    <source>
        <dbReference type="EMBL" id="KAF0696282.1"/>
    </source>
</evidence>
<dbReference type="Gene3D" id="1.25.40.10">
    <property type="entry name" value="Tetratricopeptide repeat domain"/>
    <property type="match status" value="2"/>
</dbReference>
<keyword evidence="6" id="KW-0539">Nucleus</keyword>
<evidence type="ECO:0000256" key="2">
    <source>
        <dbReference type="ARBA" id="ARBA00008644"/>
    </source>
</evidence>
<dbReference type="GO" id="GO:0000974">
    <property type="term" value="C:Prp19 complex"/>
    <property type="evidence" value="ECO:0007669"/>
    <property type="project" value="TreeGrafter"/>
</dbReference>
<comment type="similarity">
    <text evidence="2">Belongs to the crooked-neck family.</text>
</comment>
<feature type="domain" description="Pre-mRNA-splicing factor Syf1/CRNKL1-like C-terminal HAT-repeats" evidence="7">
    <location>
        <begin position="27"/>
        <end position="262"/>
    </location>
</feature>
<dbReference type="GO" id="GO:0071007">
    <property type="term" value="C:U2-type catalytic step 2 spliceosome"/>
    <property type="evidence" value="ECO:0007669"/>
    <property type="project" value="TreeGrafter"/>
</dbReference>
<evidence type="ECO:0000256" key="1">
    <source>
        <dbReference type="ARBA" id="ARBA00004123"/>
    </source>
</evidence>
<dbReference type="InterPro" id="IPR045075">
    <property type="entry name" value="Syf1-like"/>
</dbReference>
<dbReference type="InterPro" id="IPR011990">
    <property type="entry name" value="TPR-like_helical_dom_sf"/>
</dbReference>
<organism evidence="9 10">
    <name type="scientific">Aphanomyces stellatus</name>
    <dbReference type="NCBI Taxonomy" id="120398"/>
    <lineage>
        <taxon>Eukaryota</taxon>
        <taxon>Sar</taxon>
        <taxon>Stramenopiles</taxon>
        <taxon>Oomycota</taxon>
        <taxon>Saprolegniomycetes</taxon>
        <taxon>Saprolegniales</taxon>
        <taxon>Verrucalvaceae</taxon>
        <taxon>Aphanomyces</taxon>
    </lineage>
</organism>
<evidence type="ECO:0000256" key="5">
    <source>
        <dbReference type="ARBA" id="ARBA00023187"/>
    </source>
</evidence>
<keyword evidence="4" id="KW-0677">Repeat</keyword>
<reference evidence="8" key="2">
    <citation type="submission" date="2019-06" db="EMBL/GenBank/DDBJ databases">
        <title>Genomics analysis of Aphanomyces spp. identifies a new class of oomycete effector associated with host adaptation.</title>
        <authorList>
            <person name="Gaulin E."/>
        </authorList>
    </citation>
    <scope>NUCLEOTIDE SEQUENCE</scope>
    <source>
        <strain evidence="8">CBS 578.67</strain>
    </source>
</reference>
<proteinExistence type="inferred from homology"/>
<accession>A0A485KXV6</accession>
<evidence type="ECO:0000256" key="3">
    <source>
        <dbReference type="ARBA" id="ARBA00022664"/>
    </source>
</evidence>
<dbReference type="AlphaFoldDB" id="A0A485KXV6"/>
<reference evidence="9 10" key="1">
    <citation type="submission" date="2019-03" db="EMBL/GenBank/DDBJ databases">
        <authorList>
            <person name="Gaulin E."/>
            <person name="Dumas B."/>
        </authorList>
    </citation>
    <scope>NUCLEOTIDE SEQUENCE [LARGE SCALE GENOMIC DNA]</scope>
    <source>
        <strain evidence="9">CBS 568.67</strain>
    </source>
</reference>
<dbReference type="OrthoDB" id="541719at2759"/>
<dbReference type="PANTHER" id="PTHR11246:SF3">
    <property type="entry name" value="CROOKED NECK-LIKE PROTEIN 1"/>
    <property type="match status" value="1"/>
</dbReference>
<keyword evidence="5" id="KW-0508">mRNA splicing</keyword>
<evidence type="ECO:0000313" key="10">
    <source>
        <dbReference type="Proteomes" id="UP000332933"/>
    </source>
</evidence>
<comment type="subcellular location">
    <subcellularLocation>
        <location evidence="1">Nucleus</location>
    </subcellularLocation>
</comment>
<gene>
    <name evidence="9" type="primary">Aste57867_12980</name>
    <name evidence="8" type="ORF">As57867_012932</name>
    <name evidence="9" type="ORF">ASTE57867_12980</name>
</gene>
<dbReference type="GO" id="GO:0071014">
    <property type="term" value="C:post-mRNA release spliceosomal complex"/>
    <property type="evidence" value="ECO:0007669"/>
    <property type="project" value="TreeGrafter"/>
</dbReference>
<keyword evidence="3" id="KW-0507">mRNA processing</keyword>
<dbReference type="GO" id="GO:0071011">
    <property type="term" value="C:precatalytic spliceosome"/>
    <property type="evidence" value="ECO:0007669"/>
    <property type="project" value="TreeGrafter"/>
</dbReference>
<evidence type="ECO:0000256" key="6">
    <source>
        <dbReference type="ARBA" id="ARBA00023242"/>
    </source>
</evidence>
<keyword evidence="10" id="KW-1185">Reference proteome</keyword>
<name>A0A485KXV6_9STRA</name>
<dbReference type="GO" id="GO:0000245">
    <property type="term" value="P:spliceosomal complex assembly"/>
    <property type="evidence" value="ECO:0007669"/>
    <property type="project" value="TreeGrafter"/>
</dbReference>
<dbReference type="Pfam" id="PF23231">
    <property type="entry name" value="HAT_Syf1_CNRKL1_C"/>
    <property type="match status" value="1"/>
</dbReference>
<dbReference type="SMART" id="SM00386">
    <property type="entry name" value="HAT"/>
    <property type="match status" value="8"/>
</dbReference>
<dbReference type="InterPro" id="IPR003107">
    <property type="entry name" value="HAT"/>
</dbReference>
<sequence>MARSTIMDKWRQVQVPLLARTKKERRRKEKEFVAKHGSVRQWLKVAAHESHVGNPARAREAFERAVVINGKDPLLWIRYAEMEAKYNYADNARHVWERALEVHRGWFQLWRKYTRMEERTNTPMATLALYERWMLENPVDEAWYCYMEWEMRSTSVAHVRAVLERYVRCHPTARAFIKYATWEESQKHTWQARDIYARAHEQLAPTRPADETLYVAFAAFELRQGEIERARGIYKFVLNRFKHVSPSPALRRIVQAFEEKHGDPLKWTTAAQVRLRRDAFEFQLAWTPKIHDSWLQYIDFAEKCDVSAKTLGGLYDRSLGHTPVAGDTASWRSYAALWVRYAKFLEARVSVKAAEIQYTACLRAIRETGLGPLALRVSGIYAEYLRRQNQGMAARALLEYAASKGPRRTPA</sequence>